<reference evidence="3" key="1">
    <citation type="submission" date="2016-11" db="UniProtKB">
        <authorList>
            <consortium name="WormBaseParasite"/>
        </authorList>
    </citation>
    <scope>IDENTIFICATION</scope>
</reference>
<protein>
    <submittedName>
        <fullName evidence="3">Long-chain-fatty-acid--CoA ligase</fullName>
    </submittedName>
</protein>
<evidence type="ECO:0000256" key="1">
    <source>
        <dbReference type="SAM" id="MobiDB-lite"/>
    </source>
</evidence>
<dbReference type="AlphaFoldDB" id="A0A1I7ZCI3"/>
<feature type="region of interest" description="Disordered" evidence="1">
    <location>
        <begin position="1"/>
        <end position="30"/>
    </location>
</feature>
<evidence type="ECO:0000313" key="3">
    <source>
        <dbReference type="WBParaSite" id="L893_g25064.t1"/>
    </source>
</evidence>
<name>A0A1I7ZCI3_9BILA</name>
<proteinExistence type="predicted"/>
<sequence length="82" mass="9183">MRRIRGAEDRSGNRLAASSARKPRSSNAKNTFACAKPCPLQLTLSHYKELAKRELATILPGRQCPTRDRATYQQYFLETGGT</sequence>
<dbReference type="Proteomes" id="UP000095287">
    <property type="component" value="Unplaced"/>
</dbReference>
<dbReference type="WBParaSite" id="L893_g25064.t1">
    <property type="protein sequence ID" value="L893_g25064.t1"/>
    <property type="gene ID" value="L893_g25064"/>
</dbReference>
<accession>A0A1I7ZCI3</accession>
<organism evidence="2 3">
    <name type="scientific">Steinernema glaseri</name>
    <dbReference type="NCBI Taxonomy" id="37863"/>
    <lineage>
        <taxon>Eukaryota</taxon>
        <taxon>Metazoa</taxon>
        <taxon>Ecdysozoa</taxon>
        <taxon>Nematoda</taxon>
        <taxon>Chromadorea</taxon>
        <taxon>Rhabditida</taxon>
        <taxon>Tylenchina</taxon>
        <taxon>Panagrolaimomorpha</taxon>
        <taxon>Strongyloidoidea</taxon>
        <taxon>Steinernematidae</taxon>
        <taxon>Steinernema</taxon>
    </lineage>
</organism>
<evidence type="ECO:0000313" key="2">
    <source>
        <dbReference type="Proteomes" id="UP000095287"/>
    </source>
</evidence>
<keyword evidence="2" id="KW-1185">Reference proteome</keyword>
<feature type="compositionally biased region" description="Basic and acidic residues" evidence="1">
    <location>
        <begin position="1"/>
        <end position="12"/>
    </location>
</feature>